<keyword evidence="2" id="KW-1185">Reference proteome</keyword>
<name>A0AAV9SR14_9TELE</name>
<organism evidence="1 2">
    <name type="scientific">Crenichthys baileyi</name>
    <name type="common">White River springfish</name>
    <dbReference type="NCBI Taxonomy" id="28760"/>
    <lineage>
        <taxon>Eukaryota</taxon>
        <taxon>Metazoa</taxon>
        <taxon>Chordata</taxon>
        <taxon>Craniata</taxon>
        <taxon>Vertebrata</taxon>
        <taxon>Euteleostomi</taxon>
        <taxon>Actinopterygii</taxon>
        <taxon>Neopterygii</taxon>
        <taxon>Teleostei</taxon>
        <taxon>Neoteleostei</taxon>
        <taxon>Acanthomorphata</taxon>
        <taxon>Ovalentaria</taxon>
        <taxon>Atherinomorphae</taxon>
        <taxon>Cyprinodontiformes</taxon>
        <taxon>Goodeidae</taxon>
        <taxon>Crenichthys</taxon>
    </lineage>
</organism>
<dbReference type="Proteomes" id="UP001311232">
    <property type="component" value="Unassembled WGS sequence"/>
</dbReference>
<protein>
    <submittedName>
        <fullName evidence="1">Uncharacterized protein</fullName>
    </submittedName>
</protein>
<sequence length="143" mass="15907">MSQSRQTVEDPMKPMHPTSMGHVVVFQPASLRTSARSVYLAHSITSSHGTVNSTKKMVLHGFDHIIRSGRSDVSTRGLGLPPQVDPHYSLTARHLGNPNHFLMNEFAGLSIMSPAEEGTLLIFRGHITLGYTMNWSHIRVFYP</sequence>
<evidence type="ECO:0000313" key="2">
    <source>
        <dbReference type="Proteomes" id="UP001311232"/>
    </source>
</evidence>
<dbReference type="EMBL" id="JAHHUM010000059">
    <property type="protein sequence ID" value="KAK5622997.1"/>
    <property type="molecule type" value="Genomic_DNA"/>
</dbReference>
<comment type="caution">
    <text evidence="1">The sequence shown here is derived from an EMBL/GenBank/DDBJ whole genome shotgun (WGS) entry which is preliminary data.</text>
</comment>
<proteinExistence type="predicted"/>
<dbReference type="AlphaFoldDB" id="A0AAV9SR14"/>
<reference evidence="1 2" key="1">
    <citation type="submission" date="2021-06" db="EMBL/GenBank/DDBJ databases">
        <authorList>
            <person name="Palmer J.M."/>
        </authorList>
    </citation>
    <scope>NUCLEOTIDE SEQUENCE [LARGE SCALE GENOMIC DNA]</scope>
    <source>
        <strain evidence="1 2">MEX-2019</strain>
        <tissue evidence="1">Muscle</tissue>
    </source>
</reference>
<gene>
    <name evidence="1" type="ORF">CRENBAI_021348</name>
</gene>
<evidence type="ECO:0000313" key="1">
    <source>
        <dbReference type="EMBL" id="KAK5622997.1"/>
    </source>
</evidence>
<accession>A0AAV9SR14</accession>